<dbReference type="GO" id="GO:0022904">
    <property type="term" value="P:respiratory electron transport chain"/>
    <property type="evidence" value="ECO:0007669"/>
    <property type="project" value="TreeGrafter"/>
</dbReference>
<dbReference type="InterPro" id="IPR027467">
    <property type="entry name" value="MopterinOxRdtase_cofactor_BS"/>
</dbReference>
<keyword evidence="12" id="KW-0520">NAD</keyword>
<keyword evidence="11" id="KW-0411">Iron-sulfur</keyword>
<dbReference type="SUPFAM" id="SSF53706">
    <property type="entry name" value="Formate dehydrogenase/DMSO reductase, domains 1-3"/>
    <property type="match status" value="1"/>
</dbReference>
<evidence type="ECO:0000256" key="14">
    <source>
        <dbReference type="ARBA" id="ARBA00034078"/>
    </source>
</evidence>
<feature type="domain" description="4Fe-4S ferredoxin-type" evidence="16">
    <location>
        <begin position="178"/>
        <end position="208"/>
    </location>
</feature>
<dbReference type="Pfam" id="PF13510">
    <property type="entry name" value="Fer2_4"/>
    <property type="match status" value="1"/>
</dbReference>
<dbReference type="Gene3D" id="2.20.25.90">
    <property type="entry name" value="ADC-like domains"/>
    <property type="match status" value="1"/>
</dbReference>
<evidence type="ECO:0000313" key="20">
    <source>
        <dbReference type="Proteomes" id="UP000199611"/>
    </source>
</evidence>
<dbReference type="FunFam" id="3.30.70.20:FF:000035">
    <property type="entry name" value="Iron hydrogenase 1"/>
    <property type="match status" value="1"/>
</dbReference>
<dbReference type="InterPro" id="IPR006963">
    <property type="entry name" value="Mopterin_OxRdtase_4Fe-4S_dom"/>
</dbReference>
<feature type="domain" description="4Fe-4S Mo/W bis-MGD-type" evidence="17">
    <location>
        <begin position="217"/>
        <end position="273"/>
    </location>
</feature>
<dbReference type="Pfam" id="PF00384">
    <property type="entry name" value="Molybdopterin"/>
    <property type="match status" value="1"/>
</dbReference>
<dbReference type="InterPro" id="IPR019574">
    <property type="entry name" value="NADH_UbQ_OxRdtase_Gsu_4Fe4S-bd"/>
</dbReference>
<dbReference type="InterPro" id="IPR017896">
    <property type="entry name" value="4Fe4S_Fe-S-bd"/>
</dbReference>
<accession>A0A1I4UK01</accession>
<dbReference type="PROSITE" id="PS51839">
    <property type="entry name" value="4FE4S_HC3"/>
    <property type="match status" value="1"/>
</dbReference>
<dbReference type="InterPro" id="IPR050123">
    <property type="entry name" value="Prok_molybdopt-oxidoreductase"/>
</dbReference>
<keyword evidence="8" id="KW-1278">Translocase</keyword>
<dbReference type="GO" id="GO:0016020">
    <property type="term" value="C:membrane"/>
    <property type="evidence" value="ECO:0007669"/>
    <property type="project" value="UniProtKB-SubCell"/>
</dbReference>
<dbReference type="GO" id="GO:0046872">
    <property type="term" value="F:metal ion binding"/>
    <property type="evidence" value="ECO:0007669"/>
    <property type="project" value="UniProtKB-KW"/>
</dbReference>
<organism evidence="19 20">
    <name type="scientific">Thermodesulforhabdus norvegica</name>
    <dbReference type="NCBI Taxonomy" id="39841"/>
    <lineage>
        <taxon>Bacteria</taxon>
        <taxon>Pseudomonadati</taxon>
        <taxon>Thermodesulfobacteriota</taxon>
        <taxon>Syntrophobacteria</taxon>
        <taxon>Syntrophobacterales</taxon>
        <taxon>Thermodesulforhabdaceae</taxon>
        <taxon>Thermodesulforhabdus</taxon>
    </lineage>
</organism>
<keyword evidence="13" id="KW-0472">Membrane</keyword>
<evidence type="ECO:0000256" key="3">
    <source>
        <dbReference type="ARBA" id="ARBA00005404"/>
    </source>
</evidence>
<dbReference type="PANTHER" id="PTHR43105">
    <property type="entry name" value="RESPIRATORY NITRATE REDUCTASE"/>
    <property type="match status" value="1"/>
</dbReference>
<feature type="domain" description="4Fe-4S His(Cys)3-ligated-type" evidence="18">
    <location>
        <begin position="77"/>
        <end position="116"/>
    </location>
</feature>
<gene>
    <name evidence="19" type="ORF">SAMN05660836_01842</name>
</gene>
<keyword evidence="5" id="KW-0001">2Fe-2S</keyword>
<evidence type="ECO:0000256" key="5">
    <source>
        <dbReference type="ARBA" id="ARBA00022714"/>
    </source>
</evidence>
<name>A0A1I4UK01_9BACT</name>
<dbReference type="PANTHER" id="PTHR43105:SF14">
    <property type="entry name" value="FORMATE DEHYDROGENASE H"/>
    <property type="match status" value="1"/>
</dbReference>
<dbReference type="Gene3D" id="3.30.70.20">
    <property type="match status" value="1"/>
</dbReference>
<comment type="similarity">
    <text evidence="3">Belongs to the complex I 75 kDa subunit family.</text>
</comment>
<dbReference type="PROSITE" id="PS51379">
    <property type="entry name" value="4FE4S_FER_2"/>
    <property type="match status" value="2"/>
</dbReference>
<keyword evidence="4" id="KW-0004">4Fe-4S</keyword>
<dbReference type="SUPFAM" id="SSF54292">
    <property type="entry name" value="2Fe-2S ferredoxin-like"/>
    <property type="match status" value="1"/>
</dbReference>
<dbReference type="GO" id="GO:0003954">
    <property type="term" value="F:NADH dehydrogenase activity"/>
    <property type="evidence" value="ECO:0007669"/>
    <property type="project" value="TreeGrafter"/>
</dbReference>
<evidence type="ECO:0000256" key="6">
    <source>
        <dbReference type="ARBA" id="ARBA00022723"/>
    </source>
</evidence>
<evidence type="ECO:0000313" key="19">
    <source>
        <dbReference type="EMBL" id="SFM89288.1"/>
    </source>
</evidence>
<dbReference type="GO" id="GO:0051537">
    <property type="term" value="F:2 iron, 2 sulfur cluster binding"/>
    <property type="evidence" value="ECO:0007669"/>
    <property type="project" value="UniProtKB-KW"/>
</dbReference>
<keyword evidence="9" id="KW-0560">Oxidoreductase</keyword>
<dbReference type="FunFam" id="3.10.20.740:FF:000004">
    <property type="entry name" value="NADH-quinone oxidoreductase"/>
    <property type="match status" value="1"/>
</dbReference>
<evidence type="ECO:0000256" key="1">
    <source>
        <dbReference type="ARBA" id="ARBA00001966"/>
    </source>
</evidence>
<reference evidence="19 20" key="1">
    <citation type="submission" date="2016-10" db="EMBL/GenBank/DDBJ databases">
        <authorList>
            <person name="de Groot N.N."/>
        </authorList>
    </citation>
    <scope>NUCLEOTIDE SEQUENCE [LARGE SCALE GENOMIC DNA]</scope>
    <source>
        <strain evidence="19 20">DSM 9990</strain>
    </source>
</reference>
<evidence type="ECO:0000256" key="7">
    <source>
        <dbReference type="ARBA" id="ARBA00022737"/>
    </source>
</evidence>
<evidence type="ECO:0000256" key="10">
    <source>
        <dbReference type="ARBA" id="ARBA00023004"/>
    </source>
</evidence>
<evidence type="ECO:0000256" key="8">
    <source>
        <dbReference type="ARBA" id="ARBA00022967"/>
    </source>
</evidence>
<evidence type="ECO:0000259" key="18">
    <source>
        <dbReference type="PROSITE" id="PS51839"/>
    </source>
</evidence>
<sequence>MVVTIDGKQIEAREGQTILELARSAGISIPTLCYLEKVDPIGSCGLCVIEVEGEQDLLPACSTVVRDGMVVTTRSERIETARLNALKVLLEKHPLDCPVCDKAGECRLQDLVYELGYERRIADRTVGIPMLKKPPVSYSTPAIKYYPGRCVLCRRCVTVCSEYVGQGVLVVEGENGDGRIEVAYPEKCISCGECLAVCPVGALTENVSDLKARPWQKRTVRTVCPYCGVGCVLELNVAQNRVIKVTVDESVPPNYGTLCVKGRFGFEFVNSSERLTKPLIRKDDDFVEASWDEALDFVADKLRQIVAEHGPDAVAGLASAKCTNEDNYVFQKFMRAVIGTNNVDHCARL</sequence>
<keyword evidence="7" id="KW-0677">Repeat</keyword>
<evidence type="ECO:0000259" key="17">
    <source>
        <dbReference type="PROSITE" id="PS51669"/>
    </source>
</evidence>
<dbReference type="STRING" id="39841.SAMN05660836_01842"/>
<evidence type="ECO:0000256" key="13">
    <source>
        <dbReference type="ARBA" id="ARBA00023136"/>
    </source>
</evidence>
<keyword evidence="6" id="KW-0479">Metal-binding</keyword>
<dbReference type="Proteomes" id="UP000199611">
    <property type="component" value="Unassembled WGS sequence"/>
</dbReference>
<dbReference type="Gene3D" id="3.40.50.740">
    <property type="match status" value="1"/>
</dbReference>
<comment type="subcellular location">
    <subcellularLocation>
        <location evidence="2">Membrane</location>
    </subcellularLocation>
</comment>
<dbReference type="Gene3D" id="3.10.20.740">
    <property type="match status" value="1"/>
</dbReference>
<dbReference type="GO" id="GO:0051539">
    <property type="term" value="F:4 iron, 4 sulfur cluster binding"/>
    <property type="evidence" value="ECO:0007669"/>
    <property type="project" value="UniProtKB-KW"/>
</dbReference>
<dbReference type="Pfam" id="PF10588">
    <property type="entry name" value="NADH-G_4Fe-4S_3"/>
    <property type="match status" value="1"/>
</dbReference>
<dbReference type="InterPro" id="IPR006656">
    <property type="entry name" value="Mopterin_OxRdtase"/>
</dbReference>
<evidence type="ECO:0000256" key="11">
    <source>
        <dbReference type="ARBA" id="ARBA00023014"/>
    </source>
</evidence>
<dbReference type="InterPro" id="IPR017900">
    <property type="entry name" value="4Fe4S_Fe_S_CS"/>
</dbReference>
<evidence type="ECO:0000259" key="16">
    <source>
        <dbReference type="PROSITE" id="PS51379"/>
    </source>
</evidence>
<feature type="domain" description="2Fe-2S ferredoxin-type" evidence="15">
    <location>
        <begin position="1"/>
        <end position="77"/>
    </location>
</feature>
<dbReference type="SMART" id="SM00929">
    <property type="entry name" value="NADH-G_4Fe-4S_3"/>
    <property type="match status" value="1"/>
</dbReference>
<feature type="domain" description="4Fe-4S ferredoxin-type" evidence="16">
    <location>
        <begin position="141"/>
        <end position="174"/>
    </location>
</feature>
<dbReference type="InterPro" id="IPR036010">
    <property type="entry name" value="2Fe-2S_ferredoxin-like_sf"/>
</dbReference>
<keyword evidence="20" id="KW-1185">Reference proteome</keyword>
<dbReference type="SMART" id="SM00926">
    <property type="entry name" value="Molybdop_Fe4S4"/>
    <property type="match status" value="1"/>
</dbReference>
<protein>
    <submittedName>
        <fullName evidence="19">4Fe-4S dicluster domain-containing protein</fullName>
    </submittedName>
</protein>
<dbReference type="EMBL" id="FOUU01000006">
    <property type="protein sequence ID" value="SFM89288.1"/>
    <property type="molecule type" value="Genomic_DNA"/>
</dbReference>
<dbReference type="CDD" id="cd00207">
    <property type="entry name" value="fer2"/>
    <property type="match status" value="1"/>
</dbReference>
<dbReference type="InterPro" id="IPR001041">
    <property type="entry name" value="2Fe-2S_ferredoxin-type"/>
</dbReference>
<dbReference type="SUPFAM" id="SSF54862">
    <property type="entry name" value="4Fe-4S ferredoxins"/>
    <property type="match status" value="1"/>
</dbReference>
<dbReference type="Pfam" id="PF04879">
    <property type="entry name" value="Molybdop_Fe4S4"/>
    <property type="match status" value="1"/>
</dbReference>
<evidence type="ECO:0000256" key="2">
    <source>
        <dbReference type="ARBA" id="ARBA00004370"/>
    </source>
</evidence>
<comment type="cofactor">
    <cofactor evidence="1">
        <name>[4Fe-4S] cluster</name>
        <dbReference type="ChEBI" id="CHEBI:49883"/>
    </cofactor>
</comment>
<dbReference type="PROSITE" id="PS51669">
    <property type="entry name" value="4FE4S_MOW_BIS_MGD"/>
    <property type="match status" value="1"/>
</dbReference>
<dbReference type="PROSITE" id="PS00551">
    <property type="entry name" value="MOLYBDOPTERIN_PROK_1"/>
    <property type="match status" value="1"/>
</dbReference>
<dbReference type="AlphaFoldDB" id="A0A1I4UK01"/>
<dbReference type="PROSITE" id="PS51085">
    <property type="entry name" value="2FE2S_FER_2"/>
    <property type="match status" value="1"/>
</dbReference>
<evidence type="ECO:0000256" key="9">
    <source>
        <dbReference type="ARBA" id="ARBA00023002"/>
    </source>
</evidence>
<evidence type="ECO:0000256" key="12">
    <source>
        <dbReference type="ARBA" id="ARBA00023027"/>
    </source>
</evidence>
<proteinExistence type="inferred from homology"/>
<dbReference type="Pfam" id="PF12838">
    <property type="entry name" value="Fer4_7"/>
    <property type="match status" value="1"/>
</dbReference>
<dbReference type="PROSITE" id="PS00198">
    <property type="entry name" value="4FE4S_FER_1"/>
    <property type="match status" value="1"/>
</dbReference>
<evidence type="ECO:0000259" key="15">
    <source>
        <dbReference type="PROSITE" id="PS51085"/>
    </source>
</evidence>
<comment type="cofactor">
    <cofactor evidence="14">
        <name>[2Fe-2S] cluster</name>
        <dbReference type="ChEBI" id="CHEBI:190135"/>
    </cofactor>
</comment>
<evidence type="ECO:0000256" key="4">
    <source>
        <dbReference type="ARBA" id="ARBA00022485"/>
    </source>
</evidence>
<keyword evidence="10" id="KW-0408">Iron</keyword>